<protein>
    <recommendedName>
        <fullName evidence="23">FAD-binding PCMH-type domain-containing protein</fullName>
    </recommendedName>
</protein>
<feature type="binding site" evidence="18">
    <location>
        <position position="50"/>
    </location>
    <ligand>
        <name>[2Fe-2S] cluster</name>
        <dbReference type="ChEBI" id="CHEBI:190135"/>
        <label>1</label>
    </ligand>
</feature>
<keyword evidence="22" id="KW-1185">Reference proteome</keyword>
<keyword evidence="9 17" id="KW-0274">FAD</keyword>
<comment type="similarity">
    <text evidence="3">Belongs to the xanthine dehydrogenase family.</text>
</comment>
<dbReference type="InterPro" id="IPR006058">
    <property type="entry name" value="2Fe2S_fd_BS"/>
</dbReference>
<dbReference type="Pfam" id="PF01799">
    <property type="entry name" value="Fer2_2"/>
    <property type="match status" value="1"/>
</dbReference>
<dbReference type="Pfam" id="PF01315">
    <property type="entry name" value="Ald_Xan_dh_C"/>
    <property type="match status" value="1"/>
</dbReference>
<dbReference type="GO" id="GO:0005777">
    <property type="term" value="C:peroxisome"/>
    <property type="evidence" value="ECO:0007669"/>
    <property type="project" value="UniProtKB-SubCell"/>
</dbReference>
<evidence type="ECO:0000256" key="15">
    <source>
        <dbReference type="ARBA" id="ARBA00034078"/>
    </source>
</evidence>
<dbReference type="Gene3D" id="3.30.365.10">
    <property type="entry name" value="Aldehyde oxidase/xanthine dehydrogenase, molybdopterin binding domain"/>
    <property type="match status" value="4"/>
</dbReference>
<evidence type="ECO:0000256" key="7">
    <source>
        <dbReference type="ARBA" id="ARBA00022714"/>
    </source>
</evidence>
<dbReference type="InterPro" id="IPR036884">
    <property type="entry name" value="2Fe-2S-bd_dom_sf"/>
</dbReference>
<keyword evidence="10" id="KW-0560">Oxidoreductase</keyword>
<keyword evidence="14" id="KW-0576">Peroxisome</keyword>
<keyword evidence="7 18" id="KW-0001">2Fe-2S</keyword>
<evidence type="ECO:0000256" key="4">
    <source>
        <dbReference type="ARBA" id="ARBA00011738"/>
    </source>
</evidence>
<accession>A0A9P0THR8</accession>
<comment type="cofactor">
    <cofactor evidence="15">
        <name>[2Fe-2S] cluster</name>
        <dbReference type="ChEBI" id="CHEBI:190135"/>
    </cofactor>
</comment>
<dbReference type="SUPFAM" id="SSF56003">
    <property type="entry name" value="Molybdenum cofactor-binding domain"/>
    <property type="match status" value="1"/>
</dbReference>
<evidence type="ECO:0000256" key="8">
    <source>
        <dbReference type="ARBA" id="ARBA00022723"/>
    </source>
</evidence>
<feature type="active site" description="Proton acceptor" evidence="16">
    <location>
        <position position="1209"/>
    </location>
</feature>
<dbReference type="InterPro" id="IPR036683">
    <property type="entry name" value="CO_DH_flav_C_dom_sf"/>
</dbReference>
<feature type="binding site" evidence="18">
    <location>
        <position position="47"/>
    </location>
    <ligand>
        <name>[2Fe-2S] cluster</name>
        <dbReference type="ChEBI" id="CHEBI:190135"/>
        <label>1</label>
    </ligand>
</feature>
<dbReference type="InterPro" id="IPR036318">
    <property type="entry name" value="FAD-bd_PCMH-like_sf"/>
</dbReference>
<keyword evidence="8 18" id="KW-0479">Metal-binding</keyword>
<dbReference type="GO" id="GO:0071949">
    <property type="term" value="F:FAD binding"/>
    <property type="evidence" value="ECO:0007669"/>
    <property type="project" value="InterPro"/>
</dbReference>
<dbReference type="InterPro" id="IPR016169">
    <property type="entry name" value="FAD-bd_PCMH_sub2"/>
</dbReference>
<dbReference type="InterPro" id="IPR002888">
    <property type="entry name" value="2Fe-2S-bd"/>
</dbReference>
<dbReference type="Pfam" id="PF02738">
    <property type="entry name" value="MoCoBD_1"/>
    <property type="match status" value="1"/>
</dbReference>
<sequence length="1265" mass="140613">MDKIVFKINGKEYKVGGEYPIDFTLNEFIRTVVDLRGTKVMCRQGGCGACIVTVKASTPPTNEIKTFAVNSCLVSIFSCHGWEIITVEGIGNKRIGYHEIQKRLAKFNGTQCGFCSPGWVMSMYSLYESKGKLVTSAEIENSFASNICRCTGYRSIADAFKSLATDPSSDIKQKVIDLEDIANTCRKSNKCEDEVCENGWCVIGSDTNVKIEIDCDGHKWFRVKTLDDIFKAMKNGDYRLVAGNTGQGVYSYENNATNLIDITNVADLRGYDQEVNLILKAAMTLTEMMGVFLQLSEVNEDFSYLKQLWQHLDLVAHIPVRNTGTLAGNLYMKHTHPSFSSDLFLLFETVGGMITIAEGVGKNRIMSFPDFMQYDMNKKVIVNVLLPPLSTCCLVKTYKIMSRSQNAHAIVNAGFMFQLHRNSQILEKATIVYGGISHTFIHASKTEQALVAKDLFTNETLELALKSLSEEVNPEIIEPEPSVGYRKMLAVSLFYKAILSLCPQDKMNPVYKSGGDVIKREVSKGSQYYDSDQSVWPLNKPVPKIEAILQCSGELVYANALRKQTNEVYAAFVTADVTPGSIINDFDTTEAFKLPGVTAFYTPKDIPGENTFTPKNVPLIMIEEEILCSGKVMFHGQPAGIIVASREKTALKAAKLVKINYKTINKNRPLLSVDDVMNSPEKSTRIIKNQTIEPTDLGNDVKKQIKGEFKMADQYHFYIEPQTCIAKPTDDGMEVYSSTQWLDLTNIAVAQTLNVPVNSINVIVQKVGGAYGGKITRATQVACAAALVAHLQGNTCRMILPLQVNMKSIGKRLPTQNSFEVGVDDNGLIQYLKNTFYQDKGHSINEILFPLTIAHSFSCYDTKRWGIEANTVLTDKPSNTWCRGPGSTEGVAMIENIMEKIAFDTGKDPTQVRIANMAKENNPLIDMIAQLKTDSDYNSRLQKATAFNEQNRWRKRAIKILPMRYNVTYFGNYNSIVSIYHGDGSVVIMHGGIEMGQGLNTKVAQVCAYTLGVPLEKISVKASTSFTSPNTMTTGGSIGSECVSFATKKACDILLDRLAPIKGKGDMPWEDLITEAFKKEIDLQATYMYSAINDDVKPYHIYAVCALEVEVDILTGNHNIIRVDLLEDTGRSLSPLIDITQMEGAFVMGLGYWTSEKLVYDTNNGRLLTDGTWTYKPPGLKDIPADMRIYFSKNSRNEFGVLQSKATGEPALCLATIVIHALREAVRSARLDAGYPDQWFQIENPCTVENIFMAVGHKIEHFKLK</sequence>
<dbReference type="InterPro" id="IPR001041">
    <property type="entry name" value="2Fe-2S_ferredoxin-type"/>
</dbReference>
<dbReference type="Gene3D" id="3.90.1170.50">
    <property type="entry name" value="Aldehyde oxidase/xanthine dehydrogenase, a/b hammerhead"/>
    <property type="match status" value="1"/>
</dbReference>
<comment type="subcellular location">
    <subcellularLocation>
        <location evidence="2">Peroxisome</location>
    </subcellularLocation>
</comment>
<evidence type="ECO:0000256" key="2">
    <source>
        <dbReference type="ARBA" id="ARBA00004275"/>
    </source>
</evidence>
<dbReference type="Pfam" id="PF00941">
    <property type="entry name" value="FAD_binding_5"/>
    <property type="match status" value="1"/>
</dbReference>
<dbReference type="InterPro" id="IPR046867">
    <property type="entry name" value="AldOxase/xan_DH_MoCoBD2"/>
</dbReference>
<feature type="binding site" evidence="18">
    <location>
        <position position="115"/>
    </location>
    <ligand>
        <name>[2Fe-2S] cluster</name>
        <dbReference type="ChEBI" id="CHEBI:190135"/>
        <label>2</label>
    </ligand>
</feature>
<dbReference type="InterPro" id="IPR036856">
    <property type="entry name" value="Ald_Oxase/Xan_DH_a/b_sf"/>
</dbReference>
<evidence type="ECO:0000256" key="5">
    <source>
        <dbReference type="ARBA" id="ARBA00022505"/>
    </source>
</evidence>
<dbReference type="SMART" id="SM01008">
    <property type="entry name" value="Ald_Xan_dh_C"/>
    <property type="match status" value="1"/>
</dbReference>
<feature type="domain" description="FAD-binding PCMH-type" evidence="20">
    <location>
        <begin position="213"/>
        <end position="391"/>
    </location>
</feature>
<dbReference type="SUPFAM" id="SSF56176">
    <property type="entry name" value="FAD-binding/transporter-associated domain-like"/>
    <property type="match status" value="1"/>
</dbReference>
<evidence type="ECO:0000256" key="13">
    <source>
        <dbReference type="ARBA" id="ARBA00023027"/>
    </source>
</evidence>
<feature type="binding site" evidence="18">
    <location>
        <position position="740"/>
    </location>
    <ligand>
        <name>Mo-molybdopterin</name>
        <dbReference type="ChEBI" id="CHEBI:71302"/>
    </ligand>
    <ligandPart>
        <name>Mo</name>
        <dbReference type="ChEBI" id="CHEBI:28685"/>
    </ligandPart>
</feature>
<reference evidence="21" key="1">
    <citation type="submission" date="2022-05" db="EMBL/GenBank/DDBJ databases">
        <authorList>
            <person name="Okamura Y."/>
        </authorList>
    </citation>
    <scope>NUCLEOTIDE SEQUENCE</scope>
</reference>
<keyword evidence="6" id="KW-0285">Flavoprotein</keyword>
<dbReference type="AlphaFoldDB" id="A0A9P0THR8"/>
<comment type="cofactor">
    <cofactor evidence="18">
        <name>Mo-molybdopterin</name>
        <dbReference type="ChEBI" id="CHEBI:71302"/>
    </cofactor>
    <text evidence="18">Binds 1 Mo-molybdopterin (Mo-MPT) cofactor per subunit.</text>
</comment>
<evidence type="ECO:0000313" key="21">
    <source>
        <dbReference type="EMBL" id="CAH4031727.1"/>
    </source>
</evidence>
<evidence type="ECO:0000256" key="3">
    <source>
        <dbReference type="ARBA" id="ARBA00006849"/>
    </source>
</evidence>
<dbReference type="FunFam" id="3.10.20.30:FF:000012">
    <property type="entry name" value="Xanthine dehydrogenase/oxidase"/>
    <property type="match status" value="1"/>
</dbReference>
<dbReference type="InterPro" id="IPR012675">
    <property type="entry name" value="Beta-grasp_dom_sf"/>
</dbReference>
<evidence type="ECO:0000256" key="18">
    <source>
        <dbReference type="PIRSR" id="PIRSR000127-3"/>
    </source>
</evidence>
<gene>
    <name evidence="21" type="ORF">PIBRA_LOCUS8202</name>
</gene>
<keyword evidence="13" id="KW-0520">NAD</keyword>
<dbReference type="GO" id="GO:0051537">
    <property type="term" value="F:2 iron, 2 sulfur cluster binding"/>
    <property type="evidence" value="ECO:0007669"/>
    <property type="project" value="UniProtKB-KW"/>
</dbReference>
<dbReference type="InterPro" id="IPR016166">
    <property type="entry name" value="FAD-bd_PCMH"/>
</dbReference>
<evidence type="ECO:0000256" key="12">
    <source>
        <dbReference type="ARBA" id="ARBA00023014"/>
    </source>
</evidence>
<dbReference type="Proteomes" id="UP001152562">
    <property type="component" value="Unassembled WGS sequence"/>
</dbReference>
<name>A0A9P0THR8_PIEBR</name>
<evidence type="ECO:0000256" key="16">
    <source>
        <dbReference type="PIRSR" id="PIRSR000127-1"/>
    </source>
</evidence>
<dbReference type="GO" id="GO:0016491">
    <property type="term" value="F:oxidoreductase activity"/>
    <property type="evidence" value="ECO:0007669"/>
    <property type="project" value="UniProtKB-KW"/>
</dbReference>
<dbReference type="Gene3D" id="3.30.390.50">
    <property type="entry name" value="CO dehydrogenase flavoprotein, C-terminal domain"/>
    <property type="match status" value="1"/>
</dbReference>
<dbReference type="InterPro" id="IPR016208">
    <property type="entry name" value="Ald_Oxase/xanthine_DH-like"/>
</dbReference>
<dbReference type="PROSITE" id="PS51085">
    <property type="entry name" value="2FE2S_FER_2"/>
    <property type="match status" value="1"/>
</dbReference>
<dbReference type="FunFam" id="3.30.365.10:FF:000008">
    <property type="entry name" value="Aldehyde oxidase1"/>
    <property type="match status" value="1"/>
</dbReference>
<dbReference type="InterPro" id="IPR037165">
    <property type="entry name" value="AldOxase/xan_DH_Mopterin-bd_sf"/>
</dbReference>
<dbReference type="SUPFAM" id="SSF47741">
    <property type="entry name" value="CO dehydrogenase ISP C-domain like"/>
    <property type="match status" value="1"/>
</dbReference>
<dbReference type="InterPro" id="IPR000674">
    <property type="entry name" value="Ald_Oxase/Xan_DH_a/b"/>
</dbReference>
<dbReference type="InterPro" id="IPR008274">
    <property type="entry name" value="AldOxase/xan_DH_MoCoBD1"/>
</dbReference>
<evidence type="ECO:0000259" key="20">
    <source>
        <dbReference type="PROSITE" id="PS51387"/>
    </source>
</evidence>
<dbReference type="FunFam" id="3.30.390.50:FF:000003">
    <property type="entry name" value="Aldehyde oxidase1"/>
    <property type="match status" value="1"/>
</dbReference>
<evidence type="ECO:0000313" key="22">
    <source>
        <dbReference type="Proteomes" id="UP001152562"/>
    </source>
</evidence>
<dbReference type="Gene3D" id="3.10.20.30">
    <property type="match status" value="1"/>
</dbReference>
<comment type="subunit">
    <text evidence="4">Homodimer.</text>
</comment>
<dbReference type="InterPro" id="IPR002346">
    <property type="entry name" value="Mopterin_DH_FAD-bd"/>
</dbReference>
<evidence type="ECO:0000256" key="11">
    <source>
        <dbReference type="ARBA" id="ARBA00023004"/>
    </source>
</evidence>
<feature type="binding site" evidence="18">
    <location>
        <position position="112"/>
    </location>
    <ligand>
        <name>[2Fe-2S] cluster</name>
        <dbReference type="ChEBI" id="CHEBI:190135"/>
        <label>2</label>
    </ligand>
</feature>
<keyword evidence="11 18" id="KW-0408">Iron</keyword>
<evidence type="ECO:0008006" key="23">
    <source>
        <dbReference type="Google" id="ProtNLM"/>
    </source>
</evidence>
<dbReference type="SUPFAM" id="SSF54665">
    <property type="entry name" value="CO dehydrogenase molybdoprotein N-domain-like"/>
    <property type="match status" value="1"/>
</dbReference>
<dbReference type="SUPFAM" id="SSF55447">
    <property type="entry name" value="CO dehydrogenase flavoprotein C-terminal domain-like"/>
    <property type="match status" value="1"/>
</dbReference>
<dbReference type="PANTHER" id="PTHR11908:SF132">
    <property type="entry name" value="ALDEHYDE OXIDASE 1-RELATED"/>
    <property type="match status" value="1"/>
</dbReference>
<evidence type="ECO:0000256" key="9">
    <source>
        <dbReference type="ARBA" id="ARBA00022827"/>
    </source>
</evidence>
<proteinExistence type="inferred from homology"/>
<evidence type="ECO:0000256" key="6">
    <source>
        <dbReference type="ARBA" id="ARBA00022630"/>
    </source>
</evidence>
<feature type="binding site" evidence="18">
    <location>
        <position position="1036"/>
    </location>
    <ligand>
        <name>Mo-molybdopterin</name>
        <dbReference type="ChEBI" id="CHEBI:71302"/>
    </ligand>
    <ligandPart>
        <name>Mo</name>
        <dbReference type="ChEBI" id="CHEBI:28685"/>
    </ligandPart>
</feature>
<dbReference type="SUPFAM" id="SSF54292">
    <property type="entry name" value="2Fe-2S ferredoxin-like"/>
    <property type="match status" value="1"/>
</dbReference>
<feature type="binding site" evidence="18">
    <location>
        <position position="148"/>
    </location>
    <ligand>
        <name>[2Fe-2S] cluster</name>
        <dbReference type="ChEBI" id="CHEBI:190135"/>
        <label>2</label>
    </ligand>
</feature>
<evidence type="ECO:0000256" key="10">
    <source>
        <dbReference type="ARBA" id="ARBA00023002"/>
    </source>
</evidence>
<evidence type="ECO:0000256" key="14">
    <source>
        <dbReference type="ARBA" id="ARBA00023140"/>
    </source>
</evidence>
<keyword evidence="5 18" id="KW-0500">Molybdenum</keyword>
<comment type="caution">
    <text evidence="21">The sequence shown here is derived from an EMBL/GenBank/DDBJ whole genome shotgun (WGS) entry which is preliminary data.</text>
</comment>
<dbReference type="FunFam" id="3.30.365.10:FF:000001">
    <property type="entry name" value="Xanthine dehydrogenase oxidase"/>
    <property type="match status" value="1"/>
</dbReference>
<dbReference type="GO" id="GO:0005506">
    <property type="term" value="F:iron ion binding"/>
    <property type="evidence" value="ECO:0007669"/>
    <property type="project" value="InterPro"/>
</dbReference>
<dbReference type="PIRSF" id="PIRSF000127">
    <property type="entry name" value="Xanthine_DH"/>
    <property type="match status" value="1"/>
</dbReference>
<evidence type="ECO:0000256" key="17">
    <source>
        <dbReference type="PIRSR" id="PIRSR000127-2"/>
    </source>
</evidence>
<comment type="cofactor">
    <cofactor evidence="18">
        <name>[2Fe-2S] cluster</name>
        <dbReference type="ChEBI" id="CHEBI:190135"/>
    </cofactor>
    <text evidence="18">Binds 2 [2Fe-2S] clusters.</text>
</comment>
<feature type="binding site" evidence="18">
    <location>
        <position position="150"/>
    </location>
    <ligand>
        <name>[2Fe-2S] cluster</name>
        <dbReference type="ChEBI" id="CHEBI:190135"/>
        <label>2</label>
    </ligand>
</feature>
<dbReference type="PANTHER" id="PTHR11908">
    <property type="entry name" value="XANTHINE DEHYDROGENASE"/>
    <property type="match status" value="1"/>
</dbReference>
<dbReference type="Pfam" id="PF03450">
    <property type="entry name" value="CO_deh_flav_C"/>
    <property type="match status" value="1"/>
</dbReference>
<dbReference type="Pfam" id="PF20256">
    <property type="entry name" value="MoCoBD_2"/>
    <property type="match status" value="1"/>
</dbReference>
<comment type="cofactor">
    <cofactor evidence="1 17">
        <name>FAD</name>
        <dbReference type="ChEBI" id="CHEBI:57692"/>
    </cofactor>
</comment>
<dbReference type="InterPro" id="IPR036010">
    <property type="entry name" value="2Fe-2S_ferredoxin-like_sf"/>
</dbReference>
<feature type="binding site" evidence="18">
    <location>
        <position position="883"/>
    </location>
    <ligand>
        <name>Mo-molybdopterin</name>
        <dbReference type="ChEBI" id="CHEBI:71302"/>
    </ligand>
    <ligandPart>
        <name>Mo</name>
        <dbReference type="ChEBI" id="CHEBI:28685"/>
    </ligandPart>
</feature>
<evidence type="ECO:0000259" key="19">
    <source>
        <dbReference type="PROSITE" id="PS51085"/>
    </source>
</evidence>
<keyword evidence="12 18" id="KW-0411">Iron-sulfur</keyword>
<feature type="binding site" evidence="17">
    <location>
        <position position="399"/>
    </location>
    <ligand>
        <name>FAD</name>
        <dbReference type="ChEBI" id="CHEBI:57692"/>
    </ligand>
</feature>
<feature type="binding site" evidence="18">
    <location>
        <position position="72"/>
    </location>
    <ligand>
        <name>[2Fe-2S] cluster</name>
        <dbReference type="ChEBI" id="CHEBI:190135"/>
        <label>1</label>
    </ligand>
</feature>
<evidence type="ECO:0000256" key="1">
    <source>
        <dbReference type="ARBA" id="ARBA00001974"/>
    </source>
</evidence>
<dbReference type="Gene3D" id="1.10.150.120">
    <property type="entry name" value="[2Fe-2S]-binding domain"/>
    <property type="match status" value="1"/>
</dbReference>
<dbReference type="SMART" id="SM01092">
    <property type="entry name" value="CO_deh_flav_C"/>
    <property type="match status" value="1"/>
</dbReference>
<feature type="domain" description="2Fe-2S ferredoxin-type" evidence="19">
    <location>
        <begin position="2"/>
        <end position="90"/>
    </location>
</feature>
<dbReference type="InterPro" id="IPR005107">
    <property type="entry name" value="CO_DH_flav_C"/>
</dbReference>
<dbReference type="Gene3D" id="3.30.465.10">
    <property type="match status" value="1"/>
</dbReference>
<dbReference type="PROSITE" id="PS00197">
    <property type="entry name" value="2FE2S_FER_1"/>
    <property type="match status" value="1"/>
</dbReference>
<organism evidence="21 22">
    <name type="scientific">Pieris brassicae</name>
    <name type="common">White butterfly</name>
    <name type="synonym">Large white butterfly</name>
    <dbReference type="NCBI Taxonomy" id="7116"/>
    <lineage>
        <taxon>Eukaryota</taxon>
        <taxon>Metazoa</taxon>
        <taxon>Ecdysozoa</taxon>
        <taxon>Arthropoda</taxon>
        <taxon>Hexapoda</taxon>
        <taxon>Insecta</taxon>
        <taxon>Pterygota</taxon>
        <taxon>Neoptera</taxon>
        <taxon>Endopterygota</taxon>
        <taxon>Lepidoptera</taxon>
        <taxon>Glossata</taxon>
        <taxon>Ditrysia</taxon>
        <taxon>Papilionoidea</taxon>
        <taxon>Pieridae</taxon>
        <taxon>Pierinae</taxon>
        <taxon>Pieris</taxon>
    </lineage>
</organism>
<feature type="binding site" evidence="18">
    <location>
        <position position="42"/>
    </location>
    <ligand>
        <name>[2Fe-2S] cluster</name>
        <dbReference type="ChEBI" id="CHEBI:190135"/>
        <label>1</label>
    </ligand>
</feature>
<dbReference type="PROSITE" id="PS51387">
    <property type="entry name" value="FAD_PCMH"/>
    <property type="match status" value="1"/>
</dbReference>
<dbReference type="EMBL" id="CALOZG010000018">
    <property type="protein sequence ID" value="CAH4031727.1"/>
    <property type="molecule type" value="Genomic_DNA"/>
</dbReference>